<evidence type="ECO:0000313" key="8">
    <source>
        <dbReference type="Proteomes" id="UP000245217"/>
    </source>
</evidence>
<dbReference type="FunFam" id="1.10.10.10:FF:000079">
    <property type="entry name" value="GntR family transcriptional regulator"/>
    <property type="match status" value="1"/>
</dbReference>
<dbReference type="RefSeq" id="WP_109201133.1">
    <property type="nucleotide sequence ID" value="NZ_QEWS01000002.1"/>
</dbReference>
<name>A0A2U2ATR4_9GAMM</name>
<evidence type="ECO:0000256" key="3">
    <source>
        <dbReference type="ARBA" id="ARBA00023163"/>
    </source>
</evidence>
<dbReference type="InterPro" id="IPR036390">
    <property type="entry name" value="WH_DNA-bd_sf"/>
</dbReference>
<dbReference type="PANTHER" id="PTHR44846:SF16">
    <property type="entry name" value="TRANSCRIPTIONAL REGULATOR PHNF-RELATED"/>
    <property type="match status" value="1"/>
</dbReference>
<dbReference type="SMART" id="SM00866">
    <property type="entry name" value="UTRA"/>
    <property type="match status" value="1"/>
</dbReference>
<dbReference type="PANTHER" id="PTHR44846">
    <property type="entry name" value="MANNOSYL-D-GLYCERATE TRANSPORT/METABOLISM SYSTEM REPRESSOR MNGR-RELATED"/>
    <property type="match status" value="1"/>
</dbReference>
<gene>
    <name evidence="5" type="ORF">DC077_02290</name>
    <name evidence="6" type="ORF">DC078_03035</name>
</gene>
<dbReference type="InterPro" id="IPR000524">
    <property type="entry name" value="Tscrpt_reg_HTH_GntR"/>
</dbReference>
<evidence type="ECO:0000313" key="6">
    <source>
        <dbReference type="EMBL" id="PWD93815.1"/>
    </source>
</evidence>
<reference evidence="7 8" key="2">
    <citation type="submission" date="2018-05" db="EMBL/GenBank/DDBJ databases">
        <title>Ignatzschineria dubaiensis sp. nov., isolated from necrotic foot tissues of dromedaries (Camelus dromedarius) and associated maggots in Dubai, United Arab Emirates.</title>
        <authorList>
            <person name="Tsang C.C."/>
            <person name="Tang J.Y.M."/>
            <person name="Fong J.Y.H."/>
            <person name="Kinne J."/>
            <person name="Lee H.H."/>
            <person name="Joseph M."/>
            <person name="Jose S."/>
            <person name="Schuster R.K."/>
            <person name="Tang Y."/>
            <person name="Sivakumar S."/>
            <person name="Chen J.H.K."/>
            <person name="Teng J.L.L."/>
            <person name="Lau S.K.P."/>
            <person name="Wernery U."/>
            <person name="Woo P.C.Y."/>
        </authorList>
    </citation>
    <scope>NUCLEOTIDE SEQUENCE [LARGE SCALE GENOMIC DNA]</scope>
    <source>
        <strain evidence="7">UAE-HKU57</strain>
        <strain evidence="8">UAE-HKU58</strain>
    </source>
</reference>
<keyword evidence="2" id="KW-0238">DNA-binding</keyword>
<dbReference type="Gene3D" id="3.40.1410.10">
    <property type="entry name" value="Chorismate lyase-like"/>
    <property type="match status" value="1"/>
</dbReference>
<dbReference type="Proteomes" id="UP000245059">
    <property type="component" value="Unassembled WGS sequence"/>
</dbReference>
<organism evidence="5 7">
    <name type="scientific">Ignatzschineria cameli</name>
    <dbReference type="NCBI Taxonomy" id="2182793"/>
    <lineage>
        <taxon>Bacteria</taxon>
        <taxon>Pseudomonadati</taxon>
        <taxon>Pseudomonadota</taxon>
        <taxon>Gammaproteobacteria</taxon>
        <taxon>Cardiobacteriales</taxon>
        <taxon>Ignatzschineriaceae</taxon>
        <taxon>Ignatzschineria</taxon>
    </lineage>
</organism>
<dbReference type="SMART" id="SM00345">
    <property type="entry name" value="HTH_GNTR"/>
    <property type="match status" value="1"/>
</dbReference>
<sequence>MSIPIYKKVQNYILEKIENNEYGEGEQIPTEQELSQLFNASRMTINRAITELSRQNILKRIQGSGTFVMPKKASSQPLTVVDIVGEIENRGNRHRAEIIAQKLLPASGLVAKKLEVPIESTLYFCHIIHFENDLPLAVEKRYIPHHLVPNFFEQDFLKISPSGFLLKNYDLTEMEHSIEATLADETLSRYLQVELGSACLDIKRRTWSSIGLISYAEFIYPAARYRLHSRMRVDEYMRLGIPMDSI</sequence>
<reference evidence="5" key="1">
    <citation type="journal article" date="2018" name="Genome Announc.">
        <title>Ignatzschineria cameli sp. nov., isolated from necrotic foot tissue of dromedaries (Camelus dromedarius) and associated maggots (Wohlfahrtia species) in Dubai.</title>
        <authorList>
            <person name="Tsang C.C."/>
            <person name="Tang J.Y."/>
            <person name="Fong J.Y."/>
            <person name="Kinne J."/>
            <person name="Lee H.H."/>
            <person name="Joseph M."/>
            <person name="Jose S."/>
            <person name="Schuster R.K."/>
            <person name="Tang Y."/>
            <person name="Sivakumar S."/>
            <person name="Chen J.H."/>
            <person name="Teng J.L."/>
            <person name="Lau S.K."/>
            <person name="Wernery U."/>
            <person name="Woo P.C."/>
        </authorList>
    </citation>
    <scope>NUCLEOTIDE SEQUENCE</scope>
    <source>
        <strain evidence="5">UAE-HKU57</strain>
        <strain evidence="6">UAE-HKU58</strain>
    </source>
</reference>
<evidence type="ECO:0000256" key="1">
    <source>
        <dbReference type="ARBA" id="ARBA00023015"/>
    </source>
</evidence>
<evidence type="ECO:0000313" key="5">
    <source>
        <dbReference type="EMBL" id="PWD88123.1"/>
    </source>
</evidence>
<keyword evidence="1" id="KW-0805">Transcription regulation</keyword>
<evidence type="ECO:0000313" key="7">
    <source>
        <dbReference type="Proteomes" id="UP000245059"/>
    </source>
</evidence>
<keyword evidence="8" id="KW-1185">Reference proteome</keyword>
<protein>
    <submittedName>
        <fullName evidence="5">Histidine utilization repressor</fullName>
    </submittedName>
</protein>
<dbReference type="Gene3D" id="1.10.10.10">
    <property type="entry name" value="Winged helix-like DNA-binding domain superfamily/Winged helix DNA-binding domain"/>
    <property type="match status" value="1"/>
</dbReference>
<feature type="domain" description="HTH gntR-type" evidence="4">
    <location>
        <begin position="3"/>
        <end position="71"/>
    </location>
</feature>
<dbReference type="PRINTS" id="PR00035">
    <property type="entry name" value="HTHGNTR"/>
</dbReference>
<dbReference type="InterPro" id="IPR050679">
    <property type="entry name" value="Bact_HTH_transcr_reg"/>
</dbReference>
<dbReference type="GO" id="GO:0003700">
    <property type="term" value="F:DNA-binding transcription factor activity"/>
    <property type="evidence" value="ECO:0007669"/>
    <property type="project" value="InterPro"/>
</dbReference>
<dbReference type="SUPFAM" id="SSF64288">
    <property type="entry name" value="Chorismate lyase-like"/>
    <property type="match status" value="1"/>
</dbReference>
<dbReference type="EMBL" id="QEWW01000001">
    <property type="protein sequence ID" value="PWD88123.1"/>
    <property type="molecule type" value="Genomic_DNA"/>
</dbReference>
<dbReference type="Proteomes" id="UP000245217">
    <property type="component" value="Unassembled WGS sequence"/>
</dbReference>
<proteinExistence type="predicted"/>
<dbReference type="CDD" id="cd07377">
    <property type="entry name" value="WHTH_GntR"/>
    <property type="match status" value="1"/>
</dbReference>
<dbReference type="EMBL" id="QEWV01000002">
    <property type="protein sequence ID" value="PWD93815.1"/>
    <property type="molecule type" value="Genomic_DNA"/>
</dbReference>
<keyword evidence="3" id="KW-0804">Transcription</keyword>
<evidence type="ECO:0000256" key="2">
    <source>
        <dbReference type="ARBA" id="ARBA00023125"/>
    </source>
</evidence>
<dbReference type="InterPro" id="IPR028978">
    <property type="entry name" value="Chorismate_lyase_/UTRA_dom_sf"/>
</dbReference>
<evidence type="ECO:0000259" key="4">
    <source>
        <dbReference type="PROSITE" id="PS50949"/>
    </source>
</evidence>
<dbReference type="InterPro" id="IPR036388">
    <property type="entry name" value="WH-like_DNA-bd_sf"/>
</dbReference>
<dbReference type="OrthoDB" id="9808698at2"/>
<dbReference type="Pfam" id="PF00392">
    <property type="entry name" value="GntR"/>
    <property type="match status" value="1"/>
</dbReference>
<dbReference type="PROSITE" id="PS50949">
    <property type="entry name" value="HTH_GNTR"/>
    <property type="match status" value="1"/>
</dbReference>
<comment type="caution">
    <text evidence="5">The sequence shown here is derived from an EMBL/GenBank/DDBJ whole genome shotgun (WGS) entry which is preliminary data.</text>
</comment>
<dbReference type="SUPFAM" id="SSF46785">
    <property type="entry name" value="Winged helix' DNA-binding domain"/>
    <property type="match status" value="1"/>
</dbReference>
<dbReference type="AlphaFoldDB" id="A0A2U2ATR4"/>
<dbReference type="GO" id="GO:0003677">
    <property type="term" value="F:DNA binding"/>
    <property type="evidence" value="ECO:0007669"/>
    <property type="project" value="UniProtKB-KW"/>
</dbReference>
<dbReference type="InterPro" id="IPR011663">
    <property type="entry name" value="UTRA"/>
</dbReference>
<dbReference type="Pfam" id="PF07702">
    <property type="entry name" value="UTRA"/>
    <property type="match status" value="1"/>
</dbReference>
<accession>A0A2U2ATR4</accession>